<reference evidence="1 2" key="1">
    <citation type="submission" date="2024-08" db="EMBL/GenBank/DDBJ databases">
        <title>Gnathostoma spinigerum genome.</title>
        <authorList>
            <person name="Gonzalez-Bertolin B."/>
            <person name="Monzon S."/>
            <person name="Zaballos A."/>
            <person name="Jimenez P."/>
            <person name="Dekumyoy P."/>
            <person name="Varona S."/>
            <person name="Cuesta I."/>
            <person name="Sumanam S."/>
            <person name="Adisakwattana P."/>
            <person name="Gasser R.B."/>
            <person name="Hernandez-Gonzalez A."/>
            <person name="Young N.D."/>
            <person name="Perteguer M.J."/>
        </authorList>
    </citation>
    <scope>NUCLEOTIDE SEQUENCE [LARGE SCALE GENOMIC DNA]</scope>
    <source>
        <strain evidence="1">AL3</strain>
        <tissue evidence="1">Liver</tissue>
    </source>
</reference>
<evidence type="ECO:0000313" key="1">
    <source>
        <dbReference type="EMBL" id="MFH4982951.1"/>
    </source>
</evidence>
<dbReference type="Proteomes" id="UP001608902">
    <property type="component" value="Unassembled WGS sequence"/>
</dbReference>
<dbReference type="AlphaFoldDB" id="A0ABD6EUD8"/>
<dbReference type="EMBL" id="JBGFUD010010588">
    <property type="protein sequence ID" value="MFH4982951.1"/>
    <property type="molecule type" value="Genomic_DNA"/>
</dbReference>
<name>A0ABD6EUD8_9BILA</name>
<accession>A0ABD6EUD8</accession>
<comment type="caution">
    <text evidence="1">The sequence shown here is derived from an EMBL/GenBank/DDBJ whole genome shotgun (WGS) entry which is preliminary data.</text>
</comment>
<gene>
    <name evidence="1" type="ORF">AB6A40_009660</name>
</gene>
<evidence type="ECO:0000313" key="2">
    <source>
        <dbReference type="Proteomes" id="UP001608902"/>
    </source>
</evidence>
<keyword evidence="2" id="KW-1185">Reference proteome</keyword>
<sequence>MSEFLVRPFAGAQDSVSVLPLLRSFGIHLPTHCAFLTNKKDLTSFRIDPNLDRELNRSYRWKNLMNEMDSTADARSDLQLREADPWKLPDKLIERASPLEDTWMNLVPEASAEGLPQSVDALISSEDKLDSPANFTSFDNSTEFVADDEACEPQSLPQGRSDGDDDMDLLEAIMGKERHKMNMNHDSTVLKTQNITVKVGSVDYPRSNDTDQGGYLLLKEAVTANQTVTKFLDFESESPGQVMCRISL</sequence>
<proteinExistence type="predicted"/>
<protein>
    <submittedName>
        <fullName evidence="1">Uncharacterized protein</fullName>
    </submittedName>
</protein>
<organism evidence="1 2">
    <name type="scientific">Gnathostoma spinigerum</name>
    <dbReference type="NCBI Taxonomy" id="75299"/>
    <lineage>
        <taxon>Eukaryota</taxon>
        <taxon>Metazoa</taxon>
        <taxon>Ecdysozoa</taxon>
        <taxon>Nematoda</taxon>
        <taxon>Chromadorea</taxon>
        <taxon>Rhabditida</taxon>
        <taxon>Spirurina</taxon>
        <taxon>Gnathostomatomorpha</taxon>
        <taxon>Gnathostomatoidea</taxon>
        <taxon>Gnathostomatidae</taxon>
        <taxon>Gnathostoma</taxon>
    </lineage>
</organism>